<accession>A0A8S2RF70</accession>
<proteinExistence type="predicted"/>
<keyword evidence="1" id="KW-0732">Signal</keyword>
<protein>
    <submittedName>
        <fullName evidence="2">Uncharacterized protein</fullName>
    </submittedName>
</protein>
<sequence>MAAAVVVVAVKMVVVGIDVEDANSGLSGNDVTDVTMAGDVDVAL</sequence>
<gene>
    <name evidence="2" type="ORF">SRO942_LOCUS29514</name>
</gene>
<organism evidence="2 3">
    <name type="scientific">Didymodactylos carnosus</name>
    <dbReference type="NCBI Taxonomy" id="1234261"/>
    <lineage>
        <taxon>Eukaryota</taxon>
        <taxon>Metazoa</taxon>
        <taxon>Spiralia</taxon>
        <taxon>Gnathifera</taxon>
        <taxon>Rotifera</taxon>
        <taxon>Eurotatoria</taxon>
        <taxon>Bdelloidea</taxon>
        <taxon>Philodinida</taxon>
        <taxon>Philodinidae</taxon>
        <taxon>Didymodactylos</taxon>
    </lineage>
</organism>
<dbReference type="Proteomes" id="UP000681722">
    <property type="component" value="Unassembled WGS sequence"/>
</dbReference>
<reference evidence="2" key="1">
    <citation type="submission" date="2021-02" db="EMBL/GenBank/DDBJ databases">
        <authorList>
            <person name="Nowell W R."/>
        </authorList>
    </citation>
    <scope>NUCLEOTIDE SEQUENCE</scope>
</reference>
<evidence type="ECO:0000313" key="2">
    <source>
        <dbReference type="EMBL" id="CAF4147692.1"/>
    </source>
</evidence>
<evidence type="ECO:0000313" key="3">
    <source>
        <dbReference type="Proteomes" id="UP000681722"/>
    </source>
</evidence>
<feature type="non-terminal residue" evidence="2">
    <location>
        <position position="44"/>
    </location>
</feature>
<dbReference type="AlphaFoldDB" id="A0A8S2RF70"/>
<name>A0A8S2RF70_9BILA</name>
<comment type="caution">
    <text evidence="2">The sequence shown here is derived from an EMBL/GenBank/DDBJ whole genome shotgun (WGS) entry which is preliminary data.</text>
</comment>
<dbReference type="EMBL" id="CAJOBC010042245">
    <property type="protein sequence ID" value="CAF4147692.1"/>
    <property type="molecule type" value="Genomic_DNA"/>
</dbReference>
<feature type="chain" id="PRO_5035774621" evidence="1">
    <location>
        <begin position="17"/>
        <end position="44"/>
    </location>
</feature>
<feature type="signal peptide" evidence="1">
    <location>
        <begin position="1"/>
        <end position="16"/>
    </location>
</feature>
<evidence type="ECO:0000256" key="1">
    <source>
        <dbReference type="SAM" id="SignalP"/>
    </source>
</evidence>